<accession>A0A5M9MJ57</accession>
<gene>
    <name evidence="1" type="ORF">ATNIH1004_008663</name>
</gene>
<comment type="caution">
    <text evidence="1">The sequence shown here is derived from an EMBL/GenBank/DDBJ whole genome shotgun (WGS) entry which is preliminary data.</text>
</comment>
<dbReference type="PANTHER" id="PTHR46082">
    <property type="entry name" value="ATP/GTP-BINDING PROTEIN-RELATED"/>
    <property type="match status" value="1"/>
</dbReference>
<dbReference type="OrthoDB" id="1577640at2759"/>
<name>A0A5M9MJ57_9EURO</name>
<sequence length="153" mass="16919">MARKDAEEKAILARREQSEDLLFVSTYDHVGSADNCHKCGSGNLVARPPRIPNGPEVHYSVIGSGNQVMKDGRKRDQLARPLGILCFEMEAAGLADQFKYRVITTTLIPLRVISGNNMKGRSSGVCKILLSETPVARKHNGKRCIRLPYPTED</sequence>
<dbReference type="InterPro" id="IPR035994">
    <property type="entry name" value="Nucleoside_phosphorylase_sf"/>
</dbReference>
<dbReference type="Proteomes" id="UP000324241">
    <property type="component" value="Unassembled WGS sequence"/>
</dbReference>
<organism evidence="1 2">
    <name type="scientific">Aspergillus tanneri</name>
    <dbReference type="NCBI Taxonomy" id="1220188"/>
    <lineage>
        <taxon>Eukaryota</taxon>
        <taxon>Fungi</taxon>
        <taxon>Dikarya</taxon>
        <taxon>Ascomycota</taxon>
        <taxon>Pezizomycotina</taxon>
        <taxon>Eurotiomycetes</taxon>
        <taxon>Eurotiomycetidae</taxon>
        <taxon>Eurotiales</taxon>
        <taxon>Aspergillaceae</taxon>
        <taxon>Aspergillus</taxon>
        <taxon>Aspergillus subgen. Circumdati</taxon>
    </lineage>
</organism>
<reference evidence="1 2" key="1">
    <citation type="submission" date="2019-08" db="EMBL/GenBank/DDBJ databases">
        <title>The genome sequence of a newly discovered highly antifungal drug resistant Aspergillus species, Aspergillus tanneri NIH 1004.</title>
        <authorList>
            <person name="Mounaud S."/>
            <person name="Singh I."/>
            <person name="Joardar V."/>
            <person name="Pakala S."/>
            <person name="Pakala S."/>
            <person name="Venepally P."/>
            <person name="Chung J.K."/>
            <person name="Losada L."/>
            <person name="Nierman W.C."/>
        </authorList>
    </citation>
    <scope>NUCLEOTIDE SEQUENCE [LARGE SCALE GENOMIC DNA]</scope>
    <source>
        <strain evidence="1 2">NIH1004</strain>
    </source>
</reference>
<dbReference type="PANTHER" id="PTHR46082:SF11">
    <property type="entry name" value="AAA+ ATPASE DOMAIN-CONTAINING PROTEIN-RELATED"/>
    <property type="match status" value="1"/>
</dbReference>
<proteinExistence type="predicted"/>
<dbReference type="GO" id="GO:0003824">
    <property type="term" value="F:catalytic activity"/>
    <property type="evidence" value="ECO:0007669"/>
    <property type="project" value="InterPro"/>
</dbReference>
<dbReference type="AlphaFoldDB" id="A0A5M9MJ57"/>
<dbReference type="SUPFAM" id="SSF53167">
    <property type="entry name" value="Purine and uridine phosphorylases"/>
    <property type="match status" value="1"/>
</dbReference>
<evidence type="ECO:0000313" key="2">
    <source>
        <dbReference type="Proteomes" id="UP000324241"/>
    </source>
</evidence>
<dbReference type="GeneID" id="54331365"/>
<protein>
    <submittedName>
        <fullName evidence="1">Uncharacterized protein</fullName>
    </submittedName>
</protein>
<dbReference type="EMBL" id="QUQM01000006">
    <property type="protein sequence ID" value="KAA8644459.1"/>
    <property type="molecule type" value="Genomic_DNA"/>
</dbReference>
<dbReference type="Gene3D" id="3.40.50.1580">
    <property type="entry name" value="Nucleoside phosphorylase domain"/>
    <property type="match status" value="1"/>
</dbReference>
<dbReference type="RefSeq" id="XP_033423820.1">
    <property type="nucleotide sequence ID" value="XM_033573268.1"/>
</dbReference>
<evidence type="ECO:0000313" key="1">
    <source>
        <dbReference type="EMBL" id="KAA8644459.1"/>
    </source>
</evidence>
<dbReference type="GO" id="GO:0009116">
    <property type="term" value="P:nucleoside metabolic process"/>
    <property type="evidence" value="ECO:0007669"/>
    <property type="project" value="InterPro"/>
</dbReference>
<dbReference type="InterPro" id="IPR053137">
    <property type="entry name" value="NLR-like"/>
</dbReference>